<evidence type="ECO:0000256" key="1">
    <source>
        <dbReference type="ARBA" id="ARBA00022676"/>
    </source>
</evidence>
<keyword evidence="3" id="KW-0614">Plasmid</keyword>
<dbReference type="GO" id="GO:0016758">
    <property type="term" value="F:hexosyltransferase activity"/>
    <property type="evidence" value="ECO:0007669"/>
    <property type="project" value="TreeGrafter"/>
</dbReference>
<dbReference type="PANTHER" id="PTHR34136">
    <property type="match status" value="1"/>
</dbReference>
<sequence>MTPSPTIEDQAAAPSIQLLGVRVSVLNLATAVARILDMVREGRRGYVCVAGAHGLVDSQSNALLKAAFNRADLVTPDGMPLVWELRRRGHQDAGRVYGPDLMLALFGQGLRHYIYGATDRTLELLQARLRERFPEAEIVGAYAPPFRPLTETEETLVAARINAARPDIVWVGIGAPKQECWMARMRDRLDAPVLIGVGAAFDFHAGLQRQAPAWMQRRGFEWAFRLSVEPRRLWRRYLRVVPTYMLLLAMERSGLRRYALPQHEPPG</sequence>
<keyword evidence="1" id="KW-0328">Glycosyltransferase</keyword>
<dbReference type="NCBIfam" id="TIGR00696">
    <property type="entry name" value="wecG_tagA_cpsF"/>
    <property type="match status" value="1"/>
</dbReference>
<dbReference type="RefSeq" id="WP_353475859.1">
    <property type="nucleotide sequence ID" value="NZ_CP123386.1"/>
</dbReference>
<geneLocation type="plasmid" evidence="3">
    <name>unnamed1</name>
</geneLocation>
<keyword evidence="2" id="KW-0808">Transferase</keyword>
<evidence type="ECO:0000313" key="3">
    <source>
        <dbReference type="EMBL" id="XCC96968.1"/>
    </source>
</evidence>
<gene>
    <name evidence="3" type="ORF">PVT71_23045</name>
</gene>
<dbReference type="InterPro" id="IPR004629">
    <property type="entry name" value="WecG_TagA_CpsF"/>
</dbReference>
<name>A0AAU8AS53_9RHOB</name>
<reference evidence="3" key="1">
    <citation type="submission" date="2023-02" db="EMBL/GenBank/DDBJ databases">
        <title>Description and genomic characterization of Salipiger bruguierae sp. nov., isolated from the sediment of mangrove plant Bruguiera sexangula.</title>
        <authorList>
            <person name="Long M."/>
        </authorList>
    </citation>
    <scope>NUCLEOTIDE SEQUENCE</scope>
    <source>
        <strain evidence="3">H15</strain>
        <plasmid evidence="3">unnamed1</plasmid>
    </source>
</reference>
<accession>A0AAU8AS53</accession>
<dbReference type="Pfam" id="PF03808">
    <property type="entry name" value="Glyco_tran_WecG"/>
    <property type="match status" value="1"/>
</dbReference>
<evidence type="ECO:0000256" key="2">
    <source>
        <dbReference type="ARBA" id="ARBA00022679"/>
    </source>
</evidence>
<dbReference type="AlphaFoldDB" id="A0AAU8AS53"/>
<organism evidence="3">
    <name type="scientific">Alloyangia sp. H15</name>
    <dbReference type="NCBI Taxonomy" id="3029062"/>
    <lineage>
        <taxon>Bacteria</taxon>
        <taxon>Pseudomonadati</taxon>
        <taxon>Pseudomonadota</taxon>
        <taxon>Alphaproteobacteria</taxon>
        <taxon>Rhodobacterales</taxon>
        <taxon>Roseobacteraceae</taxon>
        <taxon>Alloyangia</taxon>
    </lineage>
</organism>
<protein>
    <submittedName>
        <fullName evidence="3">WecB/TagA/CpsF family glycosyltransferase</fullName>
    </submittedName>
</protein>
<proteinExistence type="predicted"/>
<dbReference type="PANTHER" id="PTHR34136:SF1">
    <property type="entry name" value="UDP-N-ACETYL-D-MANNOSAMINURONIC ACID TRANSFERASE"/>
    <property type="match status" value="1"/>
</dbReference>
<dbReference type="CDD" id="cd06533">
    <property type="entry name" value="Glyco_transf_WecG_TagA"/>
    <property type="match status" value="1"/>
</dbReference>
<dbReference type="EMBL" id="CP123386">
    <property type="protein sequence ID" value="XCC96968.1"/>
    <property type="molecule type" value="Genomic_DNA"/>
</dbReference>